<feature type="chain" id="PRO_5005192966" evidence="2">
    <location>
        <begin position="36"/>
        <end position="365"/>
    </location>
</feature>
<feature type="compositionally biased region" description="Acidic residues" evidence="1">
    <location>
        <begin position="289"/>
        <end position="311"/>
    </location>
</feature>
<feature type="region of interest" description="Disordered" evidence="1">
    <location>
        <begin position="81"/>
        <end position="318"/>
    </location>
</feature>
<protein>
    <submittedName>
        <fullName evidence="3">Uncharacterized protein</fullName>
    </submittedName>
</protein>
<gene>
    <name evidence="3" type="ORF">Cvel_13843</name>
</gene>
<feature type="compositionally biased region" description="Low complexity" evidence="1">
    <location>
        <begin position="234"/>
        <end position="263"/>
    </location>
</feature>
<dbReference type="VEuPathDB" id="CryptoDB:Cvel_13843"/>
<feature type="signal peptide" evidence="2">
    <location>
        <begin position="1"/>
        <end position="35"/>
    </location>
</feature>
<reference evidence="3" key="1">
    <citation type="submission" date="2014-11" db="EMBL/GenBank/DDBJ databases">
        <authorList>
            <person name="Otto D Thomas"/>
            <person name="Naeem Raeece"/>
        </authorList>
    </citation>
    <scope>NUCLEOTIDE SEQUENCE</scope>
</reference>
<evidence type="ECO:0000256" key="2">
    <source>
        <dbReference type="SAM" id="SignalP"/>
    </source>
</evidence>
<keyword evidence="2" id="KW-0732">Signal</keyword>
<sequence length="365" mass="36789">MTSAVRPPPVLSTSGTLFRLLLLLSIGLAVCGVRGADPTPNSHDVALPPPPWVEKREGLEVNFPSDGRERAALGRERVLVEDSGGLLQGGGLAPDSPEEGGAKEETAKEGDGLTETAEGDTPSPDDTKTTHTPDVTPPLSGDVPPVGDGETAAGAVPVSPQVEPEAVEGGQGGPSEGTTGATDVPEGTAGVIGPSTTAGPPVEVTGVTLRDSDESTAEVSDGTTGAAADRDAVVDTNPGAGAESGGASVSVPVSPSSGSAPDVLPSAETAVPETGKGSGSPPSPPSPEAAEDATSETTEPEEEEEEEEQDSGEGGGVTIHANWWSEWALFEAVSLGVVVLSGVSMHRQKHKRTTARYQRLRDLVG</sequence>
<dbReference type="AlphaFoldDB" id="A0A0G4IFC1"/>
<organism evidence="3">
    <name type="scientific">Chromera velia CCMP2878</name>
    <dbReference type="NCBI Taxonomy" id="1169474"/>
    <lineage>
        <taxon>Eukaryota</taxon>
        <taxon>Sar</taxon>
        <taxon>Alveolata</taxon>
        <taxon>Colpodellida</taxon>
        <taxon>Chromeraceae</taxon>
        <taxon>Chromera</taxon>
    </lineage>
</organism>
<evidence type="ECO:0000256" key="1">
    <source>
        <dbReference type="SAM" id="MobiDB-lite"/>
    </source>
</evidence>
<accession>A0A0G4IFC1</accession>
<feature type="compositionally biased region" description="Basic and acidic residues" evidence="1">
    <location>
        <begin position="100"/>
        <end position="111"/>
    </location>
</feature>
<name>A0A0G4IFC1_9ALVE</name>
<evidence type="ECO:0000313" key="3">
    <source>
        <dbReference type="EMBL" id="CEM55804.1"/>
    </source>
</evidence>
<proteinExistence type="predicted"/>
<dbReference type="EMBL" id="CDMZ01005911">
    <property type="protein sequence ID" value="CEM55804.1"/>
    <property type="molecule type" value="Genomic_DNA"/>
</dbReference>